<keyword evidence="3 7" id="KW-0732">Signal</keyword>
<evidence type="ECO:0000313" key="9">
    <source>
        <dbReference type="Proteomes" id="UP000175973"/>
    </source>
</evidence>
<protein>
    <submittedName>
        <fullName evidence="8">Peptidase S10</fullName>
    </submittedName>
</protein>
<evidence type="ECO:0000256" key="3">
    <source>
        <dbReference type="ARBA" id="ARBA00022729"/>
    </source>
</evidence>
<dbReference type="InterPro" id="IPR029058">
    <property type="entry name" value="AB_hydrolase_fold"/>
</dbReference>
<dbReference type="GO" id="GO:0004185">
    <property type="term" value="F:serine-type carboxypeptidase activity"/>
    <property type="evidence" value="ECO:0007669"/>
    <property type="project" value="InterPro"/>
</dbReference>
<dbReference type="PROSITE" id="PS00131">
    <property type="entry name" value="CARBOXYPEPT_SER_SER"/>
    <property type="match status" value="1"/>
</dbReference>
<accession>A0A1D8QZ47</accession>
<evidence type="ECO:0000256" key="5">
    <source>
        <dbReference type="ARBA" id="ARBA00023180"/>
    </source>
</evidence>
<feature type="signal peptide" evidence="7">
    <location>
        <begin position="1"/>
        <end position="38"/>
    </location>
</feature>
<dbReference type="RefSeq" id="WP_070324076.1">
    <property type="nucleotide sequence ID" value="NZ_CP015164.1"/>
</dbReference>
<keyword evidence="1" id="KW-0121">Carboxypeptidase</keyword>
<dbReference type="AlphaFoldDB" id="A0A1D8QZ47"/>
<reference evidence="9" key="1">
    <citation type="submission" date="2016-04" db="EMBL/GenBank/DDBJ databases">
        <authorList>
            <person name="Jeon C.O."/>
            <person name="Cho G.Y."/>
            <person name="Jeong H.I."/>
            <person name="Kim K.H."/>
        </authorList>
    </citation>
    <scope>NUCLEOTIDE SEQUENCE [LARGE SCALE GENOMIC DNA]</scope>
    <source>
        <strain evidence="9">LMG 1590</strain>
    </source>
</reference>
<keyword evidence="4" id="KW-0378">Hydrolase</keyword>
<proteinExistence type="predicted"/>
<gene>
    <name evidence="8" type="ORF">A4S02_13490</name>
</gene>
<evidence type="ECO:0000256" key="6">
    <source>
        <dbReference type="SAM" id="MobiDB-lite"/>
    </source>
</evidence>
<dbReference type="InterPro" id="IPR018202">
    <property type="entry name" value="Ser_caboxypep_ser_AS"/>
</dbReference>
<name>A0A1D8QZ47_9PROT</name>
<dbReference type="Pfam" id="PF00450">
    <property type="entry name" value="Peptidase_S10"/>
    <property type="match status" value="1"/>
</dbReference>
<dbReference type="Gene3D" id="3.40.50.1820">
    <property type="entry name" value="alpha/beta hydrolase"/>
    <property type="match status" value="1"/>
</dbReference>
<dbReference type="Proteomes" id="UP000175973">
    <property type="component" value="Chromosome"/>
</dbReference>
<dbReference type="PANTHER" id="PTHR11802">
    <property type="entry name" value="SERINE PROTEASE FAMILY S10 SERINE CARBOXYPEPTIDASE"/>
    <property type="match status" value="1"/>
</dbReference>
<sequence>MRIVMKPGFHPAKWPNFSKLKLAGSLAVALSLSTSAIAATEPSPPPAKPTPPVTGPAPTQTQTDTFHNEAALLPQDAITHHTGIFDKRKISYTAHTGTLTLRDDEGAPTARVFYVAYTQDGVDPAHRPVAYFFNGGPGAGTAYLHLGAVGPSILSFPNGNPADGANAQLTPNTESWLAATDLVFIDAPGTGWSIPTDAKKAAKAFYGVKQDAHAFAKAIQLWAQSNNRQISPRYLVGESYGGLRAIEVADALAQDQNILVNGIIMISPALDMTLLDTANDILATSFVLPSLEASQLALQHKLTPENAAGRLDSAYHYAIGPFLSTLANAPLAGNAAQDFYEDVATHSGIPLETVAKERGMLQPEAHDVRSRNGRLYSLYDGTFSIADPFPEGVENGASPDPILDGFTRAYGSAFEQYAATSLNFRTPLSYSLLNMKVNEAWDYRDGGSPIVRPIPTLRRLLALNSTLRVFIANGYYDLVCPFASSRWVAEHIPVGRNRIALHTYPGGHMIYIRADSRAALAQDAKTFMTP</sequence>
<evidence type="ECO:0000256" key="4">
    <source>
        <dbReference type="ARBA" id="ARBA00022801"/>
    </source>
</evidence>
<dbReference type="InterPro" id="IPR001563">
    <property type="entry name" value="Peptidase_S10"/>
</dbReference>
<dbReference type="KEGG" id="aasc:A4S02_13490"/>
<evidence type="ECO:0000256" key="7">
    <source>
        <dbReference type="SAM" id="SignalP"/>
    </source>
</evidence>
<feature type="chain" id="PRO_5009111523" evidence="7">
    <location>
        <begin position="39"/>
        <end position="530"/>
    </location>
</feature>
<feature type="compositionally biased region" description="Pro residues" evidence="6">
    <location>
        <begin position="42"/>
        <end position="55"/>
    </location>
</feature>
<dbReference type="SUPFAM" id="SSF53474">
    <property type="entry name" value="alpha/beta-Hydrolases"/>
    <property type="match status" value="1"/>
</dbReference>
<dbReference type="GO" id="GO:0006508">
    <property type="term" value="P:proteolysis"/>
    <property type="evidence" value="ECO:0007669"/>
    <property type="project" value="UniProtKB-KW"/>
</dbReference>
<keyword evidence="9" id="KW-1185">Reference proteome</keyword>
<evidence type="ECO:0000256" key="2">
    <source>
        <dbReference type="ARBA" id="ARBA00022670"/>
    </source>
</evidence>
<keyword evidence="2" id="KW-0645">Protease</keyword>
<evidence type="ECO:0000256" key="1">
    <source>
        <dbReference type="ARBA" id="ARBA00022645"/>
    </source>
</evidence>
<dbReference type="EMBL" id="CP015164">
    <property type="protein sequence ID" value="AOW47625.1"/>
    <property type="molecule type" value="Genomic_DNA"/>
</dbReference>
<feature type="region of interest" description="Disordered" evidence="6">
    <location>
        <begin position="38"/>
        <end position="60"/>
    </location>
</feature>
<keyword evidence="5" id="KW-0325">Glycoprotein</keyword>
<dbReference type="PANTHER" id="PTHR11802:SF3">
    <property type="entry name" value="RETINOID-INDUCIBLE SERINE CARBOXYPEPTIDASE"/>
    <property type="match status" value="1"/>
</dbReference>
<evidence type="ECO:0000313" key="8">
    <source>
        <dbReference type="EMBL" id="AOW47625.1"/>
    </source>
</evidence>
<organism evidence="8 9">
    <name type="scientific">Acetobacter ascendens</name>
    <dbReference type="NCBI Taxonomy" id="481146"/>
    <lineage>
        <taxon>Bacteria</taxon>
        <taxon>Pseudomonadati</taxon>
        <taxon>Pseudomonadota</taxon>
        <taxon>Alphaproteobacteria</taxon>
        <taxon>Acetobacterales</taxon>
        <taxon>Acetobacteraceae</taxon>
        <taxon>Acetobacter</taxon>
    </lineage>
</organism>